<dbReference type="Gene3D" id="1.20.1250.20">
    <property type="entry name" value="MFS general substrate transporter like domains"/>
    <property type="match status" value="1"/>
</dbReference>
<dbReference type="Proteomes" id="UP001500449">
    <property type="component" value="Unassembled WGS sequence"/>
</dbReference>
<feature type="region of interest" description="Disordered" evidence="5">
    <location>
        <begin position="1"/>
        <end position="28"/>
    </location>
</feature>
<dbReference type="SUPFAM" id="SSF103473">
    <property type="entry name" value="MFS general substrate transporter"/>
    <property type="match status" value="1"/>
</dbReference>
<feature type="compositionally biased region" description="Basic and acidic residues" evidence="5">
    <location>
        <begin position="1"/>
        <end position="13"/>
    </location>
</feature>
<dbReference type="PROSITE" id="PS00216">
    <property type="entry name" value="SUGAR_TRANSPORT_1"/>
    <property type="match status" value="1"/>
</dbReference>
<dbReference type="PROSITE" id="PS50850">
    <property type="entry name" value="MFS"/>
    <property type="match status" value="1"/>
</dbReference>
<feature type="transmembrane region" description="Helical" evidence="6">
    <location>
        <begin position="86"/>
        <end position="107"/>
    </location>
</feature>
<keyword evidence="9" id="KW-1185">Reference proteome</keyword>
<feature type="transmembrane region" description="Helical" evidence="6">
    <location>
        <begin position="50"/>
        <end position="74"/>
    </location>
</feature>
<feature type="transmembrane region" description="Helical" evidence="6">
    <location>
        <begin position="320"/>
        <end position="342"/>
    </location>
</feature>
<accession>A0ABN2MI91</accession>
<evidence type="ECO:0000259" key="7">
    <source>
        <dbReference type="PROSITE" id="PS50850"/>
    </source>
</evidence>
<organism evidence="8 9">
    <name type="scientific">Pseudonocardia ailaonensis</name>
    <dbReference type="NCBI Taxonomy" id="367279"/>
    <lineage>
        <taxon>Bacteria</taxon>
        <taxon>Bacillati</taxon>
        <taxon>Actinomycetota</taxon>
        <taxon>Actinomycetes</taxon>
        <taxon>Pseudonocardiales</taxon>
        <taxon>Pseudonocardiaceae</taxon>
        <taxon>Pseudonocardia</taxon>
    </lineage>
</organism>
<dbReference type="InterPro" id="IPR011701">
    <property type="entry name" value="MFS"/>
</dbReference>
<keyword evidence="3 6" id="KW-1133">Transmembrane helix</keyword>
<evidence type="ECO:0000256" key="5">
    <source>
        <dbReference type="SAM" id="MobiDB-lite"/>
    </source>
</evidence>
<feature type="transmembrane region" description="Helical" evidence="6">
    <location>
        <begin position="281"/>
        <end position="300"/>
    </location>
</feature>
<evidence type="ECO:0000256" key="2">
    <source>
        <dbReference type="ARBA" id="ARBA00022692"/>
    </source>
</evidence>
<dbReference type="CDD" id="cd17316">
    <property type="entry name" value="MFS_SV2_like"/>
    <property type="match status" value="1"/>
</dbReference>
<proteinExistence type="predicted"/>
<dbReference type="InterPro" id="IPR005829">
    <property type="entry name" value="Sugar_transporter_CS"/>
</dbReference>
<dbReference type="InterPro" id="IPR036259">
    <property type="entry name" value="MFS_trans_sf"/>
</dbReference>
<keyword evidence="4 6" id="KW-0472">Membrane</keyword>
<gene>
    <name evidence="8" type="ORF">GCM10009836_02510</name>
</gene>
<evidence type="ECO:0000313" key="9">
    <source>
        <dbReference type="Proteomes" id="UP001500449"/>
    </source>
</evidence>
<reference evidence="8 9" key="1">
    <citation type="journal article" date="2019" name="Int. J. Syst. Evol. Microbiol.">
        <title>The Global Catalogue of Microorganisms (GCM) 10K type strain sequencing project: providing services to taxonomists for standard genome sequencing and annotation.</title>
        <authorList>
            <consortium name="The Broad Institute Genomics Platform"/>
            <consortium name="The Broad Institute Genome Sequencing Center for Infectious Disease"/>
            <person name="Wu L."/>
            <person name="Ma J."/>
        </authorList>
    </citation>
    <scope>NUCLEOTIDE SEQUENCE [LARGE SCALE GENOMIC DNA]</scope>
    <source>
        <strain evidence="8 9">JCM 16009</strain>
    </source>
</reference>
<dbReference type="InterPro" id="IPR020846">
    <property type="entry name" value="MFS_dom"/>
</dbReference>
<dbReference type="RefSeq" id="WP_344411625.1">
    <property type="nucleotide sequence ID" value="NZ_BAAAQK010000001.1"/>
</dbReference>
<sequence>MEPVIDKGGEHAPDGATLHDNTSRDSASHDSAASLTARLERLPHLTRTHIGWIVLLGVLFLCDVADINSLSYALPAIRTEWGLSATQVGALTSWTFLGMLLGAVGGGRLADRIGRRPTLIAATFFYALACIACAAAPNFATLSVLRFFTGLGLQAVTGVLIIYVAEMFPGRYRGRLQSIMLSVGLLGLPVMAGAARLIVPLGPGAWRWVFVVGGFGIIPAVLAIFLLPESVRWQEVRGRVGAATAALVAKLEGQIDGPLPKPVDRAPEPVRGLADLRSSRYLGRVVAISVTLALGNLGYYGFSTWVPTLLVQHGYTTAQALTITTILAVSPFIGALAALPITDRWERKYVSLVLCALIAVAMVVFGVTSSPVVLVVAGFFVTLLLQTNVAVQYAYLAEIFPTSLRGLGAGIANGAGRLAVVLGSFLIAAVSTGLGFTAVFVTTGAALLLGGLNLAIFGMRTRNRSLDEIAGTSPNPD</sequence>
<evidence type="ECO:0000256" key="3">
    <source>
        <dbReference type="ARBA" id="ARBA00022989"/>
    </source>
</evidence>
<evidence type="ECO:0000256" key="4">
    <source>
        <dbReference type="ARBA" id="ARBA00023136"/>
    </source>
</evidence>
<feature type="transmembrane region" description="Helical" evidence="6">
    <location>
        <begin position="178"/>
        <end position="199"/>
    </location>
</feature>
<dbReference type="PANTHER" id="PTHR23508:SF10">
    <property type="entry name" value="CARBOXYLIC ACID TRANSPORTER PROTEIN HOMOLOG"/>
    <property type="match status" value="1"/>
</dbReference>
<dbReference type="EMBL" id="BAAAQK010000001">
    <property type="protein sequence ID" value="GAA1828273.1"/>
    <property type="molecule type" value="Genomic_DNA"/>
</dbReference>
<name>A0ABN2MI91_9PSEU</name>
<feature type="domain" description="Major facilitator superfamily (MFS) profile" evidence="7">
    <location>
        <begin position="52"/>
        <end position="462"/>
    </location>
</feature>
<comment type="subcellular location">
    <subcellularLocation>
        <location evidence="1">Cell membrane</location>
        <topology evidence="1">Multi-pass membrane protein</topology>
    </subcellularLocation>
</comment>
<protein>
    <submittedName>
        <fullName evidence="8">MFS transporter</fullName>
    </submittedName>
</protein>
<feature type="transmembrane region" description="Helical" evidence="6">
    <location>
        <begin position="373"/>
        <end position="395"/>
    </location>
</feature>
<feature type="transmembrane region" description="Helical" evidence="6">
    <location>
        <begin position="407"/>
        <end position="430"/>
    </location>
</feature>
<dbReference type="Pfam" id="PF07690">
    <property type="entry name" value="MFS_1"/>
    <property type="match status" value="1"/>
</dbReference>
<feature type="transmembrane region" description="Helical" evidence="6">
    <location>
        <begin position="145"/>
        <end position="166"/>
    </location>
</feature>
<dbReference type="PANTHER" id="PTHR23508">
    <property type="entry name" value="CARBOXYLIC ACID TRANSPORTER PROTEIN HOMOLOG"/>
    <property type="match status" value="1"/>
</dbReference>
<feature type="transmembrane region" description="Helical" evidence="6">
    <location>
        <begin position="349"/>
        <end position="367"/>
    </location>
</feature>
<comment type="caution">
    <text evidence="8">The sequence shown here is derived from an EMBL/GenBank/DDBJ whole genome shotgun (WGS) entry which is preliminary data.</text>
</comment>
<feature type="transmembrane region" description="Helical" evidence="6">
    <location>
        <begin position="119"/>
        <end position="139"/>
    </location>
</feature>
<feature type="transmembrane region" description="Helical" evidence="6">
    <location>
        <begin position="436"/>
        <end position="457"/>
    </location>
</feature>
<evidence type="ECO:0000256" key="6">
    <source>
        <dbReference type="SAM" id="Phobius"/>
    </source>
</evidence>
<evidence type="ECO:0000256" key="1">
    <source>
        <dbReference type="ARBA" id="ARBA00004651"/>
    </source>
</evidence>
<feature type="transmembrane region" description="Helical" evidence="6">
    <location>
        <begin position="205"/>
        <end position="227"/>
    </location>
</feature>
<evidence type="ECO:0000313" key="8">
    <source>
        <dbReference type="EMBL" id="GAA1828273.1"/>
    </source>
</evidence>
<keyword evidence="2 6" id="KW-0812">Transmembrane</keyword>